<feature type="compositionally biased region" description="Low complexity" evidence="1">
    <location>
        <begin position="66"/>
        <end position="78"/>
    </location>
</feature>
<name>A0A7X4H8K5_9BURK</name>
<keyword evidence="2" id="KW-0812">Transmembrane</keyword>
<organism evidence="3 4">
    <name type="scientific">Pseudoduganella aquatica</name>
    <dbReference type="NCBI Taxonomy" id="2660641"/>
    <lineage>
        <taxon>Bacteria</taxon>
        <taxon>Pseudomonadati</taxon>
        <taxon>Pseudomonadota</taxon>
        <taxon>Betaproteobacteria</taxon>
        <taxon>Burkholderiales</taxon>
        <taxon>Oxalobacteraceae</taxon>
        <taxon>Telluria group</taxon>
        <taxon>Pseudoduganella</taxon>
    </lineage>
</organism>
<evidence type="ECO:0000256" key="1">
    <source>
        <dbReference type="SAM" id="MobiDB-lite"/>
    </source>
</evidence>
<accession>A0A7X4H8K5</accession>
<evidence type="ECO:0000313" key="4">
    <source>
        <dbReference type="Proteomes" id="UP000450676"/>
    </source>
</evidence>
<dbReference type="RefSeq" id="WP_161071038.1">
    <property type="nucleotide sequence ID" value="NZ_CP086370.1"/>
</dbReference>
<protein>
    <submittedName>
        <fullName evidence="3">Uncharacterized protein</fullName>
    </submittedName>
</protein>
<feature type="region of interest" description="Disordered" evidence="1">
    <location>
        <begin position="66"/>
        <end position="96"/>
    </location>
</feature>
<keyword evidence="4" id="KW-1185">Reference proteome</keyword>
<evidence type="ECO:0000256" key="2">
    <source>
        <dbReference type="SAM" id="Phobius"/>
    </source>
</evidence>
<keyword evidence="2" id="KW-0472">Membrane</keyword>
<feature type="transmembrane region" description="Helical" evidence="2">
    <location>
        <begin position="16"/>
        <end position="40"/>
    </location>
</feature>
<comment type="caution">
    <text evidence="3">The sequence shown here is derived from an EMBL/GenBank/DDBJ whole genome shotgun (WGS) entry which is preliminary data.</text>
</comment>
<dbReference type="AlphaFoldDB" id="A0A7X4H8K5"/>
<reference evidence="3 4" key="1">
    <citation type="submission" date="2019-12" db="EMBL/GenBank/DDBJ databases">
        <title>Novel species isolated from a subtropical stream in China.</title>
        <authorList>
            <person name="Lu H."/>
        </authorList>
    </citation>
    <scope>NUCLEOTIDE SEQUENCE [LARGE SCALE GENOMIC DNA]</scope>
    <source>
        <strain evidence="3 4">FT127W</strain>
    </source>
</reference>
<dbReference type="EMBL" id="WWCU01000003">
    <property type="protein sequence ID" value="MYN06659.1"/>
    <property type="molecule type" value="Genomic_DNA"/>
</dbReference>
<dbReference type="Proteomes" id="UP000450676">
    <property type="component" value="Unassembled WGS sequence"/>
</dbReference>
<sequence>MAIIKKIPTVSSSYSALGVIAAISVIALCMAGTAAIAGWLPGQHRAADGGDDLPQVSSAPQATPIAAPVAAPAAAPAPDRSMQPRARRAAHVTSTT</sequence>
<keyword evidence="2" id="KW-1133">Transmembrane helix</keyword>
<evidence type="ECO:0000313" key="3">
    <source>
        <dbReference type="EMBL" id="MYN06659.1"/>
    </source>
</evidence>
<gene>
    <name evidence="3" type="ORF">GTP77_04840</name>
</gene>
<proteinExistence type="predicted"/>